<dbReference type="KEGG" id="erwi:GN242_11910"/>
<dbReference type="Pfam" id="PF14113">
    <property type="entry name" value="Tae4"/>
    <property type="match status" value="1"/>
</dbReference>
<dbReference type="Proteomes" id="UP000480164">
    <property type="component" value="Unassembled WGS sequence"/>
</dbReference>
<sequence length="171" mass="20013">MTISFDVLWNAHPEIKGDANPCRLPNGLKAFEDQCAIRIGTALARCGANIARLNATFCWHHPKKEGHILRAEELAISLRYAPFEGMLPMVKVTPENFEKVLRNERGIIFFKDFWRRGNESFANRSGDHIDLWNGKRLTAKATWFRIQWGWHYDGIASDFFKSKEIWFWKMR</sequence>
<name>A0A6I6EH19_9GAMM</name>
<reference evidence="2 3" key="2">
    <citation type="submission" date="2019-12" db="EMBL/GenBank/DDBJ databases">
        <title>Erwinia sp. nov., isolated from droppings of birds in the Qinghai-Tiebt plateau of China.</title>
        <authorList>
            <person name="Ge Y."/>
        </authorList>
    </citation>
    <scope>NUCLEOTIDE SEQUENCE [LARGE SCALE GENOMIC DNA]</scope>
    <source>
        <strain evidence="2 3">J780</strain>
    </source>
</reference>
<proteinExistence type="predicted"/>
<dbReference type="Gene3D" id="3.90.1720.80">
    <property type="match status" value="1"/>
</dbReference>
<accession>A0A6L6GLN0</accession>
<evidence type="ECO:0000313" key="3">
    <source>
        <dbReference type="Proteomes" id="UP000424752"/>
    </source>
</evidence>
<dbReference type="InterPro" id="IPR025562">
    <property type="entry name" value="Tae4"/>
</dbReference>
<dbReference type="RefSeq" id="WP_154750892.1">
    <property type="nucleotide sequence ID" value="NZ_CP046509.1"/>
</dbReference>
<evidence type="ECO:0000313" key="1">
    <source>
        <dbReference type="EMBL" id="MTD25552.1"/>
    </source>
</evidence>
<evidence type="ECO:0000313" key="4">
    <source>
        <dbReference type="Proteomes" id="UP000480164"/>
    </source>
</evidence>
<protein>
    <recommendedName>
        <fullName evidence="5">Type VI secretion system amidase effector protein Tae4</fullName>
    </recommendedName>
</protein>
<evidence type="ECO:0008006" key="5">
    <source>
        <dbReference type="Google" id="ProtNLM"/>
    </source>
</evidence>
<dbReference type="EMBL" id="WLZX01000001">
    <property type="protein sequence ID" value="MTD25552.1"/>
    <property type="molecule type" value="Genomic_DNA"/>
</dbReference>
<gene>
    <name evidence="1" type="ORF">GK011_01140</name>
    <name evidence="2" type="ORF">GN242_11910</name>
</gene>
<dbReference type="AlphaFoldDB" id="A0A6I6EH19"/>
<organism evidence="2 3">
    <name type="scientific">Erwinia sorbitola</name>
    <dbReference type="NCBI Taxonomy" id="2681984"/>
    <lineage>
        <taxon>Bacteria</taxon>
        <taxon>Pseudomonadati</taxon>
        <taxon>Pseudomonadota</taxon>
        <taxon>Gammaproteobacteria</taxon>
        <taxon>Enterobacterales</taxon>
        <taxon>Erwiniaceae</taxon>
        <taxon>Erwinia</taxon>
    </lineage>
</organism>
<dbReference type="Proteomes" id="UP000424752">
    <property type="component" value="Chromosome"/>
</dbReference>
<accession>A0A6I6EH19</accession>
<reference evidence="1 4" key="1">
    <citation type="submission" date="2019-11" db="EMBL/GenBank/DDBJ databases">
        <title>Erwinia sp. nov., isolated from feces of birds in Tibet plateau of China.</title>
        <authorList>
            <person name="Ge Y."/>
        </authorList>
    </citation>
    <scope>NUCLEOTIDE SEQUENCE [LARGE SCALE GENOMIC DNA]</scope>
    <source>
        <strain evidence="1 4">J316</strain>
    </source>
</reference>
<dbReference type="EMBL" id="CP046509">
    <property type="protein sequence ID" value="QGU87888.1"/>
    <property type="molecule type" value="Genomic_DNA"/>
</dbReference>
<evidence type="ECO:0000313" key="2">
    <source>
        <dbReference type="EMBL" id="QGU87888.1"/>
    </source>
</evidence>
<keyword evidence="4" id="KW-1185">Reference proteome</keyword>